<dbReference type="Pfam" id="PF13912">
    <property type="entry name" value="zf-C2H2_6"/>
    <property type="match status" value="1"/>
</dbReference>
<dbReference type="GO" id="GO:0000981">
    <property type="term" value="F:DNA-binding transcription factor activity, RNA polymerase II-specific"/>
    <property type="evidence" value="ECO:0007669"/>
    <property type="project" value="TreeGrafter"/>
</dbReference>
<dbReference type="FunFam" id="3.30.160.60:FF:000446">
    <property type="entry name" value="Zinc finger protein"/>
    <property type="match status" value="1"/>
</dbReference>
<dbReference type="SUPFAM" id="SSF57667">
    <property type="entry name" value="beta-beta-alpha zinc fingers"/>
    <property type="match status" value="4"/>
</dbReference>
<dbReference type="PROSITE" id="PS00028">
    <property type="entry name" value="ZINC_FINGER_C2H2_1"/>
    <property type="match status" value="6"/>
</dbReference>
<keyword evidence="7" id="KW-0238">DNA-binding</keyword>
<gene>
    <name evidence="12" type="ORF">HERILL_LOCUS15916</name>
</gene>
<dbReference type="PROSITE" id="PS50157">
    <property type="entry name" value="ZINC_FINGER_C2H2_2"/>
    <property type="match status" value="6"/>
</dbReference>
<feature type="domain" description="C2H2-type" evidence="11">
    <location>
        <begin position="300"/>
        <end position="327"/>
    </location>
</feature>
<evidence type="ECO:0000256" key="9">
    <source>
        <dbReference type="ARBA" id="ARBA00023242"/>
    </source>
</evidence>
<dbReference type="AlphaFoldDB" id="A0A7R8V7U6"/>
<evidence type="ECO:0000256" key="6">
    <source>
        <dbReference type="ARBA" id="ARBA00023015"/>
    </source>
</evidence>
<dbReference type="GO" id="GO:0008270">
    <property type="term" value="F:zinc ion binding"/>
    <property type="evidence" value="ECO:0007669"/>
    <property type="project" value="UniProtKB-KW"/>
</dbReference>
<protein>
    <recommendedName>
        <fullName evidence="11">C2H2-type domain-containing protein</fullName>
    </recommendedName>
</protein>
<dbReference type="GO" id="GO:0005634">
    <property type="term" value="C:nucleus"/>
    <property type="evidence" value="ECO:0007669"/>
    <property type="project" value="UniProtKB-SubCell"/>
</dbReference>
<keyword evidence="3" id="KW-0677">Repeat</keyword>
<evidence type="ECO:0000256" key="4">
    <source>
        <dbReference type="ARBA" id="ARBA00022771"/>
    </source>
</evidence>
<keyword evidence="4 10" id="KW-0863">Zinc-finger</keyword>
<feature type="domain" description="C2H2-type" evidence="11">
    <location>
        <begin position="272"/>
        <end position="299"/>
    </location>
</feature>
<dbReference type="Proteomes" id="UP000594454">
    <property type="component" value="Chromosome 6"/>
</dbReference>
<organism evidence="12 13">
    <name type="scientific">Hermetia illucens</name>
    <name type="common">Black soldier fly</name>
    <dbReference type="NCBI Taxonomy" id="343691"/>
    <lineage>
        <taxon>Eukaryota</taxon>
        <taxon>Metazoa</taxon>
        <taxon>Ecdysozoa</taxon>
        <taxon>Arthropoda</taxon>
        <taxon>Hexapoda</taxon>
        <taxon>Insecta</taxon>
        <taxon>Pterygota</taxon>
        <taxon>Neoptera</taxon>
        <taxon>Endopterygota</taxon>
        <taxon>Diptera</taxon>
        <taxon>Brachycera</taxon>
        <taxon>Stratiomyomorpha</taxon>
        <taxon>Stratiomyidae</taxon>
        <taxon>Hermetiinae</taxon>
        <taxon>Hermetia</taxon>
    </lineage>
</organism>
<dbReference type="InParanoid" id="A0A7R8V7U6"/>
<feature type="domain" description="C2H2-type" evidence="11">
    <location>
        <begin position="164"/>
        <end position="187"/>
    </location>
</feature>
<evidence type="ECO:0000256" key="5">
    <source>
        <dbReference type="ARBA" id="ARBA00022833"/>
    </source>
</evidence>
<keyword evidence="2" id="KW-0479">Metal-binding</keyword>
<evidence type="ECO:0000256" key="10">
    <source>
        <dbReference type="PROSITE-ProRule" id="PRU00042"/>
    </source>
</evidence>
<keyword evidence="9" id="KW-0539">Nucleus</keyword>
<evidence type="ECO:0000256" key="2">
    <source>
        <dbReference type="ARBA" id="ARBA00022723"/>
    </source>
</evidence>
<dbReference type="EMBL" id="LR899014">
    <property type="protein sequence ID" value="CAD7093642.1"/>
    <property type="molecule type" value="Genomic_DNA"/>
</dbReference>
<evidence type="ECO:0000313" key="13">
    <source>
        <dbReference type="Proteomes" id="UP000594454"/>
    </source>
</evidence>
<evidence type="ECO:0000259" key="11">
    <source>
        <dbReference type="PROSITE" id="PS50157"/>
    </source>
</evidence>
<dbReference type="PANTHER" id="PTHR24394">
    <property type="entry name" value="ZINC FINGER PROTEIN"/>
    <property type="match status" value="1"/>
</dbReference>
<keyword evidence="6" id="KW-0805">Transcription regulation</keyword>
<dbReference type="FunFam" id="3.30.160.60:FF:000902">
    <property type="entry name" value="Zinc finger protein 445"/>
    <property type="match status" value="1"/>
</dbReference>
<dbReference type="Pfam" id="PF00096">
    <property type="entry name" value="zf-C2H2"/>
    <property type="match status" value="4"/>
</dbReference>
<dbReference type="FunFam" id="3.30.160.60:FF:000184">
    <property type="entry name" value="Zinc finger protein 333"/>
    <property type="match status" value="1"/>
</dbReference>
<dbReference type="InterPro" id="IPR036236">
    <property type="entry name" value="Znf_C2H2_sf"/>
</dbReference>
<sequence>MCSTSVSCPLCYKSSFPNIDTLRNSLIKAANGPVSCPICNEILLGLDKLTIHLFSHTNLMLTITKEPILPPPSDTMFQSFCTKGETSTSPQKDTNSISTLSLVENSNSVPKIPATVQESCVAQIKCDICELAFRSVDLLRMHNKLIHRAPDEALNGVAVTDIRYQCHLCAKMFKMKGSLRVHLKVVHLIGLQANKDCPKLNICQKIKTKNIQALIPPAVGVHLTASGEEPNPSNIATTSNILPDNCQPVTIDTNKPSINVIPVKAAEAPKIWECDICAKSFTTKYFLKKHKRLHTGEMPYTCNICGKTFTFQQSYHKHLLYHSDEKPHSCQTCGRAFKELSTLHNHERIHSGEKPFECETCGKCFRQRVSYLVHKRIHTGAMPYKCTACDKSFRYKVSQRTHKCTAQPPGMVVRQGGDLLEKLLQTTSAMAKPDGKDTEGIHVGRDIEHINQTDLVRTENHEEELLIRSIDEIVSESCNKLGIENVHDIGESIKLGVNENIAELDKVQTPSPTAKLENLCLYSPSDNSLISPFDTICEEALKTLLNETA</sequence>
<keyword evidence="13" id="KW-1185">Reference proteome</keyword>
<evidence type="ECO:0000256" key="3">
    <source>
        <dbReference type="ARBA" id="ARBA00022737"/>
    </source>
</evidence>
<feature type="domain" description="C2H2-type" evidence="11">
    <location>
        <begin position="356"/>
        <end position="383"/>
    </location>
</feature>
<dbReference type="OrthoDB" id="654211at2759"/>
<evidence type="ECO:0000313" key="12">
    <source>
        <dbReference type="EMBL" id="CAD7093642.1"/>
    </source>
</evidence>
<dbReference type="PANTHER" id="PTHR24394:SF48">
    <property type="entry name" value="ZINC FINGER PROTEIN 771"/>
    <property type="match status" value="1"/>
</dbReference>
<keyword evidence="8" id="KW-0804">Transcription</keyword>
<reference evidence="12 13" key="1">
    <citation type="submission" date="2020-11" db="EMBL/GenBank/DDBJ databases">
        <authorList>
            <person name="Wallbank WR R."/>
            <person name="Pardo Diaz C."/>
            <person name="Kozak K."/>
            <person name="Martin S."/>
            <person name="Jiggins C."/>
            <person name="Moest M."/>
            <person name="Warren A I."/>
            <person name="Generalovic N T."/>
            <person name="Byers J.R.P. K."/>
            <person name="Montejo-Kovacevich G."/>
            <person name="Yen C E."/>
        </authorList>
    </citation>
    <scope>NUCLEOTIDE SEQUENCE [LARGE SCALE GENOMIC DNA]</scope>
</reference>
<dbReference type="FunCoup" id="A0A7R8V7U6">
    <property type="interactions" value="15"/>
</dbReference>
<evidence type="ECO:0000256" key="7">
    <source>
        <dbReference type="ARBA" id="ARBA00023125"/>
    </source>
</evidence>
<dbReference type="OMA" id="IHLFTHT"/>
<dbReference type="FunFam" id="3.30.160.60:FF:001573">
    <property type="entry name" value="Zinc finger protein 407"/>
    <property type="match status" value="1"/>
</dbReference>
<dbReference type="SMART" id="SM00355">
    <property type="entry name" value="ZnF_C2H2"/>
    <property type="match status" value="8"/>
</dbReference>
<proteinExistence type="predicted"/>
<feature type="domain" description="C2H2-type" evidence="11">
    <location>
        <begin position="328"/>
        <end position="355"/>
    </location>
</feature>
<evidence type="ECO:0000256" key="1">
    <source>
        <dbReference type="ARBA" id="ARBA00004123"/>
    </source>
</evidence>
<dbReference type="GO" id="GO:0003677">
    <property type="term" value="F:DNA binding"/>
    <property type="evidence" value="ECO:0007669"/>
    <property type="project" value="UniProtKB-KW"/>
</dbReference>
<dbReference type="FunFam" id="3.30.160.60:FF:003317">
    <property type="entry name" value="Zinc finger protein 322"/>
    <property type="match status" value="1"/>
</dbReference>
<accession>A0A7R8V7U6</accession>
<keyword evidence="5" id="KW-0862">Zinc</keyword>
<evidence type="ECO:0000256" key="8">
    <source>
        <dbReference type="ARBA" id="ARBA00023163"/>
    </source>
</evidence>
<comment type="subcellular location">
    <subcellularLocation>
        <location evidence="1">Nucleus</location>
    </subcellularLocation>
</comment>
<dbReference type="InterPro" id="IPR013087">
    <property type="entry name" value="Znf_C2H2_type"/>
</dbReference>
<name>A0A7R8V7U6_HERIL</name>
<feature type="domain" description="C2H2-type" evidence="11">
    <location>
        <begin position="124"/>
        <end position="152"/>
    </location>
</feature>
<dbReference type="Gene3D" id="3.30.160.60">
    <property type="entry name" value="Classic Zinc Finger"/>
    <property type="match status" value="6"/>
</dbReference>